<reference evidence="2 3" key="1">
    <citation type="journal article" date="2017" name="Int. J. Syst. Evol. Microbiol.">
        <title>Roseitalea porphyridii gen. nov., sp. nov., isolated from a red alga, and reclassification of Hoeflea suaedae Chung et al. 2013 as Pseudohoeflea suaedae gen. nov., comb. nov.</title>
        <authorList>
            <person name="Hyeon J.W."/>
            <person name="Jeong S.E."/>
            <person name="Baek K."/>
            <person name="Jeon C.O."/>
        </authorList>
    </citation>
    <scope>NUCLEOTIDE SEQUENCE [LARGE SCALE GENOMIC DNA]</scope>
    <source>
        <strain evidence="2 3">MA7-20</strain>
    </source>
</reference>
<sequence>MSAVSYNIQYGIGLDGGFDLDRIVAAVRAADVICLQEVTRGHPKTGAIDMAAAIAERLPEHFSSYHPAADVDAGSAMEDGRAVNRRFQFGNMVLARWPLRAVRGHLLPRTWRKDKLNLQRGALEALIDTPVGPIRFHSIHLDHVDARERMAQVRAVRAIADHYAQTGGAITGAHVYGLPEVDDRGDFVLMGDFNCEPDSDEYGFMVEDGSVVDATAADPGWSWRPMYDQPAAAKQRLDYAFCNRALAERVSGVRIDRDAEGSDHMPVWIEIAG</sequence>
<dbReference type="KEGG" id="rpod:E0E05_16465"/>
<evidence type="ECO:0000313" key="3">
    <source>
        <dbReference type="Proteomes" id="UP000293719"/>
    </source>
</evidence>
<dbReference type="Gene3D" id="3.60.10.10">
    <property type="entry name" value="Endonuclease/exonuclease/phosphatase"/>
    <property type="match status" value="1"/>
</dbReference>
<dbReference type="GO" id="GO:0003824">
    <property type="term" value="F:catalytic activity"/>
    <property type="evidence" value="ECO:0007669"/>
    <property type="project" value="InterPro"/>
</dbReference>
<evidence type="ECO:0000313" key="2">
    <source>
        <dbReference type="EMBL" id="QBK32467.1"/>
    </source>
</evidence>
<gene>
    <name evidence="2" type="ORF">E0E05_16465</name>
</gene>
<feature type="domain" description="Endonuclease/exonuclease/phosphatase" evidence="1">
    <location>
        <begin position="4"/>
        <end position="264"/>
    </location>
</feature>
<evidence type="ECO:0000259" key="1">
    <source>
        <dbReference type="Pfam" id="PF03372"/>
    </source>
</evidence>
<accession>A0A4P6V4L9</accession>
<name>A0A4P6V4L9_9HYPH</name>
<dbReference type="Proteomes" id="UP000293719">
    <property type="component" value="Chromosome"/>
</dbReference>
<dbReference type="Pfam" id="PF03372">
    <property type="entry name" value="Exo_endo_phos"/>
    <property type="match status" value="1"/>
</dbReference>
<dbReference type="OrthoDB" id="155529at2"/>
<dbReference type="AlphaFoldDB" id="A0A4P6V4L9"/>
<dbReference type="EMBL" id="CP036532">
    <property type="protein sequence ID" value="QBK32467.1"/>
    <property type="molecule type" value="Genomic_DNA"/>
</dbReference>
<dbReference type="PANTHER" id="PTHR14859">
    <property type="entry name" value="CALCOFLUOR WHITE HYPERSENSITIVE PROTEIN PRECURSOR"/>
    <property type="match status" value="1"/>
</dbReference>
<organism evidence="2 3">
    <name type="scientific">Roseitalea porphyridii</name>
    <dbReference type="NCBI Taxonomy" id="1852022"/>
    <lineage>
        <taxon>Bacteria</taxon>
        <taxon>Pseudomonadati</taxon>
        <taxon>Pseudomonadota</taxon>
        <taxon>Alphaproteobacteria</taxon>
        <taxon>Hyphomicrobiales</taxon>
        <taxon>Ahrensiaceae</taxon>
        <taxon>Roseitalea</taxon>
    </lineage>
</organism>
<protein>
    <recommendedName>
        <fullName evidence="1">Endonuclease/exonuclease/phosphatase domain-containing protein</fullName>
    </recommendedName>
</protein>
<proteinExistence type="predicted"/>
<keyword evidence="3" id="KW-1185">Reference proteome</keyword>
<dbReference type="SUPFAM" id="SSF56219">
    <property type="entry name" value="DNase I-like"/>
    <property type="match status" value="1"/>
</dbReference>
<dbReference type="PANTHER" id="PTHR14859:SF15">
    <property type="entry name" value="ENDONUCLEASE_EXONUCLEASE_PHOSPHATASE DOMAIN-CONTAINING PROTEIN"/>
    <property type="match status" value="1"/>
</dbReference>
<dbReference type="InterPro" id="IPR051916">
    <property type="entry name" value="GPI-anchor_lipid_remodeler"/>
</dbReference>
<dbReference type="InterPro" id="IPR005135">
    <property type="entry name" value="Endo/exonuclease/phosphatase"/>
</dbReference>
<dbReference type="GO" id="GO:0006506">
    <property type="term" value="P:GPI anchor biosynthetic process"/>
    <property type="evidence" value="ECO:0007669"/>
    <property type="project" value="TreeGrafter"/>
</dbReference>
<dbReference type="GO" id="GO:0016020">
    <property type="term" value="C:membrane"/>
    <property type="evidence" value="ECO:0007669"/>
    <property type="project" value="GOC"/>
</dbReference>
<dbReference type="InterPro" id="IPR036691">
    <property type="entry name" value="Endo/exonu/phosph_ase_sf"/>
</dbReference>